<feature type="domain" description="HD" evidence="1">
    <location>
        <begin position="65"/>
        <end position="174"/>
    </location>
</feature>
<dbReference type="InterPro" id="IPR006674">
    <property type="entry name" value="HD_domain"/>
</dbReference>
<dbReference type="PROSITE" id="PS51831">
    <property type="entry name" value="HD"/>
    <property type="match status" value="1"/>
</dbReference>
<gene>
    <name evidence="2" type="ORF">EJ02DRAFT_419758</name>
</gene>
<dbReference type="NCBIfam" id="TIGR03401">
    <property type="entry name" value="cyanamide_fam"/>
    <property type="match status" value="1"/>
</dbReference>
<proteinExistence type="predicted"/>
<dbReference type="InterPro" id="IPR003607">
    <property type="entry name" value="HD/PDEase_dom"/>
</dbReference>
<keyword evidence="3" id="KW-1185">Reference proteome</keyword>
<dbReference type="Pfam" id="PF01966">
    <property type="entry name" value="HD"/>
    <property type="match status" value="1"/>
</dbReference>
<dbReference type="Gene3D" id="1.10.3210.10">
    <property type="entry name" value="Hypothetical protein af1432"/>
    <property type="match status" value="1"/>
</dbReference>
<name>A0A6A5SYB1_9PLEO</name>
<dbReference type="AlphaFoldDB" id="A0A6A5SYB1"/>
<dbReference type="PANTHER" id="PTHR35569">
    <property type="entry name" value="CYANAMIDE HYDRATASE DDI2-RELATED"/>
    <property type="match status" value="1"/>
</dbReference>
<reference evidence="2" key="1">
    <citation type="journal article" date="2020" name="Stud. Mycol.">
        <title>101 Dothideomycetes genomes: a test case for predicting lifestyles and emergence of pathogens.</title>
        <authorList>
            <person name="Haridas S."/>
            <person name="Albert R."/>
            <person name="Binder M."/>
            <person name="Bloem J."/>
            <person name="Labutti K."/>
            <person name="Salamov A."/>
            <person name="Andreopoulos B."/>
            <person name="Baker S."/>
            <person name="Barry K."/>
            <person name="Bills G."/>
            <person name="Bluhm B."/>
            <person name="Cannon C."/>
            <person name="Castanera R."/>
            <person name="Culley D."/>
            <person name="Daum C."/>
            <person name="Ezra D."/>
            <person name="Gonzalez J."/>
            <person name="Henrissat B."/>
            <person name="Kuo A."/>
            <person name="Liang C."/>
            <person name="Lipzen A."/>
            <person name="Lutzoni F."/>
            <person name="Magnuson J."/>
            <person name="Mondo S."/>
            <person name="Nolan M."/>
            <person name="Ohm R."/>
            <person name="Pangilinan J."/>
            <person name="Park H.-J."/>
            <person name="Ramirez L."/>
            <person name="Alfaro M."/>
            <person name="Sun H."/>
            <person name="Tritt A."/>
            <person name="Yoshinaga Y."/>
            <person name="Zwiers L.-H."/>
            <person name="Turgeon B."/>
            <person name="Goodwin S."/>
            <person name="Spatafora J."/>
            <person name="Crous P."/>
            <person name="Grigoriev I."/>
        </authorList>
    </citation>
    <scope>NUCLEOTIDE SEQUENCE</scope>
    <source>
        <strain evidence="2">CBS 161.51</strain>
    </source>
</reference>
<dbReference type="SUPFAM" id="SSF109604">
    <property type="entry name" value="HD-domain/PDEase-like"/>
    <property type="match status" value="1"/>
</dbReference>
<evidence type="ECO:0000259" key="1">
    <source>
        <dbReference type="PROSITE" id="PS51831"/>
    </source>
</evidence>
<dbReference type="CDD" id="cd00077">
    <property type="entry name" value="HDc"/>
    <property type="match status" value="1"/>
</dbReference>
<accession>A0A6A5SYB1</accession>
<evidence type="ECO:0000313" key="3">
    <source>
        <dbReference type="Proteomes" id="UP000800038"/>
    </source>
</evidence>
<dbReference type="EMBL" id="ML976011">
    <property type="protein sequence ID" value="KAF1945233.1"/>
    <property type="molecule type" value="Genomic_DNA"/>
</dbReference>
<dbReference type="InterPro" id="IPR017771">
    <property type="entry name" value="Cyanamide_hydratase_HD"/>
</dbReference>
<dbReference type="OrthoDB" id="409121at2759"/>
<dbReference type="PANTHER" id="PTHR35569:SF1">
    <property type="entry name" value="CYANAMIDE HYDRATASE DDI2-RELATED"/>
    <property type="match status" value="1"/>
</dbReference>
<sequence length="239" mass="26483">MSGGTSNTEMPANGWAAVPRSFTESLADVNKEKEAELSVEDVTLPDSEVAKRTYEFAKEQLSEKTFNHSMRVVYYGYAIVQTHFPHLSPLLETYYLTCLLHDLGTTAENLHGTHMSFEFYGAFKALNFLRENGVSKDQAEAVSEAIIRHADLGETGALTSLGMLIQLSTVFDNVGLNPHLIAASTIENVVSAFPRKQWSSCFAEAMTQEMELKPWCHTTANEGFVEAVLGNTLMEPYDD</sequence>
<organism evidence="2 3">
    <name type="scientific">Clathrospora elynae</name>
    <dbReference type="NCBI Taxonomy" id="706981"/>
    <lineage>
        <taxon>Eukaryota</taxon>
        <taxon>Fungi</taxon>
        <taxon>Dikarya</taxon>
        <taxon>Ascomycota</taxon>
        <taxon>Pezizomycotina</taxon>
        <taxon>Dothideomycetes</taxon>
        <taxon>Pleosporomycetidae</taxon>
        <taxon>Pleosporales</taxon>
        <taxon>Diademaceae</taxon>
        <taxon>Clathrospora</taxon>
    </lineage>
</organism>
<evidence type="ECO:0000313" key="2">
    <source>
        <dbReference type="EMBL" id="KAF1945233.1"/>
    </source>
</evidence>
<protein>
    <submittedName>
        <fullName evidence="2">Cyanamide hydratase</fullName>
    </submittedName>
</protein>
<dbReference type="Proteomes" id="UP000800038">
    <property type="component" value="Unassembled WGS sequence"/>
</dbReference>